<evidence type="ECO:0000313" key="2">
    <source>
        <dbReference type="Proteomes" id="UP000800981"/>
    </source>
</evidence>
<comment type="caution">
    <text evidence="1">The sequence shown here is derived from an EMBL/GenBank/DDBJ whole genome shotgun (WGS) entry which is preliminary data.</text>
</comment>
<keyword evidence="2" id="KW-1185">Reference proteome</keyword>
<name>A0ABX0H473_9ACTN</name>
<accession>A0ABX0H473</accession>
<organism evidence="1 2">
    <name type="scientific">Motilibacter deserti</name>
    <dbReference type="NCBI Taxonomy" id="2714956"/>
    <lineage>
        <taxon>Bacteria</taxon>
        <taxon>Bacillati</taxon>
        <taxon>Actinomycetota</taxon>
        <taxon>Actinomycetes</taxon>
        <taxon>Motilibacterales</taxon>
        <taxon>Motilibacteraceae</taxon>
        <taxon>Motilibacter</taxon>
    </lineage>
</organism>
<gene>
    <name evidence="1" type="ORF">G9H71_20665</name>
</gene>
<sequence>MAPTDDPFGTAGIRERVLDAWAASAARFREDANAEEDLVRGGYRDRLVVELAQNAVDSAARAGQPARMLLRLEPGRLVAADNGAPLDLAGVEALSTLRASAKRDGGSVGRFGVGFAAVLAVTDEPAIGSRATGGVRWSRADAYELVRERAAGAPALGEELERRGGDVPVLRLPRPAAVEVPDGYATAVHLPLRDGDAELLARRLLAEVGHELLVALPGLAQLRIEDASAGTVRELTVEPAADGLATTVDGEPARWLLVRRTGRVAAELQAERAVEERAADQWSVMWALPVEGAPALSGVLLAPTPTDEPIGLPALLVATFPLEPSRRRTLPGPLRAAVAAQAGRAYAELLAHAAAARPGSALALVPGPAAAGEVDALVRAAALEALPETAFVPTVAGALARPRDVTVVEGVGQRALDVLGADDGPLADVAAPAPTGSAGLLERLGARRLRVADVADALTGLRRPATWWHELYAALDGVPPDELGALPVPLADGRLVRGARGALLAEDATPEVLHALEVLGARAVDPAAAHPLLERLGAARATPAALLAGPAVREAVERTLDLPDDAAREVADAVLALVAAARPAPGEVPALAGLALPDDEGGLTPAGQLVLPGSELATLLEPDALAAVDGGLVDRWGADVLEAAGVLRGFAVERREDVPLDPDEIDLDVDDEDAWAEAVAGAVGPLPPVAPALVAVRDLDLVREDAWGEALALLARPPLRDAVVEPVRFVGADGRTRDGASYTAWWLRTHARVDGRPLTDYALPGADPVLAGVYAPLPIPLDPELARAVGVRSTLDALLAEPRG</sequence>
<feature type="non-terminal residue" evidence="1">
    <location>
        <position position="804"/>
    </location>
</feature>
<dbReference type="InterPro" id="IPR036890">
    <property type="entry name" value="HATPase_C_sf"/>
</dbReference>
<dbReference type="SUPFAM" id="SSF55874">
    <property type="entry name" value="ATPase domain of HSP90 chaperone/DNA topoisomerase II/histidine kinase"/>
    <property type="match status" value="1"/>
</dbReference>
<protein>
    <submittedName>
        <fullName evidence="1">Molecular chaperone Hsp90</fullName>
    </submittedName>
</protein>
<dbReference type="RefSeq" id="WP_166284666.1">
    <property type="nucleotide sequence ID" value="NZ_JAANNP010000108.1"/>
</dbReference>
<proteinExistence type="predicted"/>
<dbReference type="NCBIfam" id="NF047352">
    <property type="entry name" value="P_loop_sacsin"/>
    <property type="match status" value="1"/>
</dbReference>
<dbReference type="Proteomes" id="UP000800981">
    <property type="component" value="Unassembled WGS sequence"/>
</dbReference>
<reference evidence="1 2" key="1">
    <citation type="submission" date="2020-03" db="EMBL/GenBank/DDBJ databases">
        <title>Two novel Motilibacter sp.</title>
        <authorList>
            <person name="Liu S."/>
        </authorList>
    </citation>
    <scope>NUCLEOTIDE SEQUENCE [LARGE SCALE GENOMIC DNA]</scope>
    <source>
        <strain evidence="1 2">E257</strain>
    </source>
</reference>
<dbReference type="EMBL" id="JAANNP010000108">
    <property type="protein sequence ID" value="NHC16203.1"/>
    <property type="molecule type" value="Genomic_DNA"/>
</dbReference>
<evidence type="ECO:0000313" key="1">
    <source>
        <dbReference type="EMBL" id="NHC16203.1"/>
    </source>
</evidence>